<gene>
    <name evidence="5" type="ORF">AMS66_14960</name>
</gene>
<evidence type="ECO:0000256" key="2">
    <source>
        <dbReference type="ARBA" id="ARBA00034301"/>
    </source>
</evidence>
<evidence type="ECO:0000313" key="5">
    <source>
        <dbReference type="EMBL" id="KOY15917.1"/>
    </source>
</evidence>
<dbReference type="SMART" id="SM00849">
    <property type="entry name" value="Lactamase_B"/>
    <property type="match status" value="1"/>
</dbReference>
<organism evidence="5 6">
    <name type="scientific">Paenibacillus xylanivorans</name>
    <dbReference type="NCBI Taxonomy" id="1705561"/>
    <lineage>
        <taxon>Bacteria</taxon>
        <taxon>Bacillati</taxon>
        <taxon>Bacillota</taxon>
        <taxon>Bacilli</taxon>
        <taxon>Bacillales</taxon>
        <taxon>Paenibacillaceae</taxon>
        <taxon>Paenibacillus</taxon>
    </lineage>
</organism>
<evidence type="ECO:0000256" key="3">
    <source>
        <dbReference type="ARBA" id="ARBA00048505"/>
    </source>
</evidence>
<accession>A0A0N0C4K2</accession>
<comment type="caution">
    <text evidence="5">The sequence shown here is derived from an EMBL/GenBank/DDBJ whole genome shotgun (WGS) entry which is preliminary data.</text>
</comment>
<dbReference type="EMBL" id="LITU01000059">
    <property type="protein sequence ID" value="KOY15917.1"/>
    <property type="molecule type" value="Genomic_DNA"/>
</dbReference>
<keyword evidence="6" id="KW-1185">Reference proteome</keyword>
<dbReference type="InterPro" id="IPR001279">
    <property type="entry name" value="Metallo-B-lactamas"/>
</dbReference>
<dbReference type="Gene3D" id="3.60.15.10">
    <property type="entry name" value="Ribonuclease Z/Hydroxyacylglutathione hydrolase-like"/>
    <property type="match status" value="1"/>
</dbReference>
<dbReference type="CDD" id="cd07721">
    <property type="entry name" value="yflN-like_MBL-fold"/>
    <property type="match status" value="1"/>
</dbReference>
<evidence type="ECO:0000259" key="4">
    <source>
        <dbReference type="SMART" id="SM00849"/>
    </source>
</evidence>
<dbReference type="GO" id="GO:0016787">
    <property type="term" value="F:hydrolase activity"/>
    <property type="evidence" value="ECO:0007669"/>
    <property type="project" value="UniProtKB-KW"/>
</dbReference>
<dbReference type="Pfam" id="PF00753">
    <property type="entry name" value="Lactamase_B"/>
    <property type="match status" value="1"/>
</dbReference>
<reference evidence="5 6" key="1">
    <citation type="submission" date="2015-08" db="EMBL/GenBank/DDBJ databases">
        <title>Draft genome sequence of cellulolytic and xylanolytic Paenibacillus sp. A59, isolated from a decaying forest soil from Patagonia, Argentina.</title>
        <authorList>
            <person name="Ghio S."/>
            <person name="Caceres A.M."/>
            <person name="Talia P."/>
            <person name="Grasso D."/>
            <person name="Campos E."/>
        </authorList>
    </citation>
    <scope>NUCLEOTIDE SEQUENCE [LARGE SCALE GENOMIC DNA]</scope>
    <source>
        <strain evidence="5 6">A59</strain>
    </source>
</reference>
<dbReference type="PATRIC" id="fig|1705561.3.peg.2932"/>
<dbReference type="Proteomes" id="UP000037688">
    <property type="component" value="Unassembled WGS sequence"/>
</dbReference>
<dbReference type="PANTHER" id="PTHR42951">
    <property type="entry name" value="METALLO-BETA-LACTAMASE DOMAIN-CONTAINING"/>
    <property type="match status" value="1"/>
</dbReference>
<dbReference type="InterPro" id="IPR036866">
    <property type="entry name" value="RibonucZ/Hydroxyglut_hydro"/>
</dbReference>
<name>A0A0N0C4K2_9BACL</name>
<comment type="function">
    <text evidence="2">Counteracts the endogenous Pycsar antiviral defense system. Phosphodiesterase that enables metal-dependent hydrolysis of host cyclic nucleotide Pycsar defense signals such as cCMP and cUMP.</text>
</comment>
<evidence type="ECO:0000313" key="6">
    <source>
        <dbReference type="Proteomes" id="UP000037688"/>
    </source>
</evidence>
<keyword evidence="5" id="KW-0378">Hydrolase</keyword>
<dbReference type="OrthoDB" id="9802248at2"/>
<feature type="domain" description="Metallo-beta-lactamase" evidence="4">
    <location>
        <begin position="20"/>
        <end position="226"/>
    </location>
</feature>
<dbReference type="InterPro" id="IPR050855">
    <property type="entry name" value="NDM-1-like"/>
</dbReference>
<sequence length="247" mass="27434">MSIYVKPLSIEFEYNGMPQVITPALIGDQQHAFLVDCGYAGFIPHIEKALNRHELSLSNLTGLIITHHDLDHVGSLTEIKRAHPHIRIIAHEQEAPYIDGTRTSLRLEQALATLCLLPEKEQPAAKEFICTLEMIEPSTVDQTVHDCELLPWCEGMEIIHTPGHTPGHISIYLPSSRTLIAGDAVVIENNGELGIANPQHTLDLKEAVRSVQRLLGFEIDTLICYHGGHFQGDVRSALQHLLQSYAP</sequence>
<comment type="catalytic activity">
    <reaction evidence="1">
        <text>3',5'-cyclic CMP + H2O = CMP + H(+)</text>
        <dbReference type="Rhea" id="RHEA:72675"/>
        <dbReference type="ChEBI" id="CHEBI:15377"/>
        <dbReference type="ChEBI" id="CHEBI:15378"/>
        <dbReference type="ChEBI" id="CHEBI:58003"/>
        <dbReference type="ChEBI" id="CHEBI:60377"/>
    </reaction>
    <physiologicalReaction direction="left-to-right" evidence="1">
        <dbReference type="Rhea" id="RHEA:72676"/>
    </physiologicalReaction>
</comment>
<dbReference type="PANTHER" id="PTHR42951:SF15">
    <property type="entry name" value="METALLO-BETA-LACTAMASE SUPERFAMILY PROTEIN"/>
    <property type="match status" value="1"/>
</dbReference>
<dbReference type="RefSeq" id="WP_053781534.1">
    <property type="nucleotide sequence ID" value="NZ_LITU01000059.1"/>
</dbReference>
<proteinExistence type="predicted"/>
<protein>
    <submittedName>
        <fullName evidence="5">Metal-dependent hydrolase</fullName>
    </submittedName>
</protein>
<dbReference type="AlphaFoldDB" id="A0A0N0C4K2"/>
<comment type="catalytic activity">
    <reaction evidence="3">
        <text>3',5'-cyclic UMP + H2O = UMP + H(+)</text>
        <dbReference type="Rhea" id="RHEA:70575"/>
        <dbReference type="ChEBI" id="CHEBI:15377"/>
        <dbReference type="ChEBI" id="CHEBI:15378"/>
        <dbReference type="ChEBI" id="CHEBI:57865"/>
        <dbReference type="ChEBI" id="CHEBI:184387"/>
    </reaction>
    <physiologicalReaction direction="left-to-right" evidence="3">
        <dbReference type="Rhea" id="RHEA:70576"/>
    </physiologicalReaction>
</comment>
<evidence type="ECO:0000256" key="1">
    <source>
        <dbReference type="ARBA" id="ARBA00034221"/>
    </source>
</evidence>
<dbReference type="SUPFAM" id="SSF56281">
    <property type="entry name" value="Metallo-hydrolase/oxidoreductase"/>
    <property type="match status" value="1"/>
</dbReference>